<comment type="caution">
    <text evidence="12">The sequence shown here is derived from an EMBL/GenBank/DDBJ whole genome shotgun (WGS) entry which is preliminary data.</text>
</comment>
<dbReference type="InterPro" id="IPR043136">
    <property type="entry name" value="B30.2/SPRY_sf"/>
</dbReference>
<comment type="subcellular location">
    <subcellularLocation>
        <location evidence="2">Cytoplasm</location>
    </subcellularLocation>
    <subcellularLocation>
        <location evidence="1">Nucleus</location>
    </subcellularLocation>
</comment>
<keyword evidence="7" id="KW-0539">Nucleus</keyword>
<dbReference type="PANTHER" id="PTHR12786:SF1">
    <property type="entry name" value="SPLICING REGULATOR SDE2"/>
    <property type="match status" value="1"/>
</dbReference>
<evidence type="ECO:0000259" key="10">
    <source>
        <dbReference type="Pfam" id="PF13297"/>
    </source>
</evidence>
<dbReference type="PANTHER" id="PTHR12786">
    <property type="entry name" value="SPLICING FACTOR SF3A-RELATED"/>
    <property type="match status" value="1"/>
</dbReference>
<evidence type="ECO:0000256" key="1">
    <source>
        <dbReference type="ARBA" id="ARBA00004123"/>
    </source>
</evidence>
<feature type="domain" description="SDE2-like" evidence="11">
    <location>
        <begin position="95"/>
        <end position="221"/>
    </location>
</feature>
<organism evidence="12 13">
    <name type="scientific">Triparma columacea</name>
    <dbReference type="NCBI Taxonomy" id="722753"/>
    <lineage>
        <taxon>Eukaryota</taxon>
        <taxon>Sar</taxon>
        <taxon>Stramenopiles</taxon>
        <taxon>Ochrophyta</taxon>
        <taxon>Bolidophyceae</taxon>
        <taxon>Parmales</taxon>
        <taxon>Triparmaceae</taxon>
        <taxon>Triparma</taxon>
    </lineage>
</organism>
<accession>A0A9W7GIY0</accession>
<evidence type="ECO:0000256" key="8">
    <source>
        <dbReference type="ARBA" id="ARBA00023306"/>
    </source>
</evidence>
<evidence type="ECO:0000313" key="13">
    <source>
        <dbReference type="Proteomes" id="UP001165065"/>
    </source>
</evidence>
<dbReference type="Proteomes" id="UP001165065">
    <property type="component" value="Unassembled WGS sequence"/>
</dbReference>
<dbReference type="AlphaFoldDB" id="A0A9W7GIY0"/>
<sequence>MAPQWFIRNPFSAQNHSISLDDQIELINTLKEQHVHQGHRLCGPLIAAFRGLLEDNGVNDDLSDAFISSGIKWAVHRYPNDTTFFEPQLVAPLMGGKGGFGALLKAVGKRAGKKKTTDFGACRDLNGRRLRHVNDEIKLERWRREQERKKDKLPAPSVEDSITDSGIDNWHLGVPMWSEGVTNKEKYKNKKRKYNERRREESEAERLEREKVERRNEEQRKVNEYAKEDSKVGLESGELAAMLRVEKIRKKIKEGKLKKLFSEVPGSNVTWGKGGLVAGAGGTGKDDCCFSTVYLIPPQTPAVTGRYYYEVVCEMVDKDGADIPLQIGYLTPTSLPDPKNQDGVGDVDGSVGFDGGRGLLFVDGLEKEEDGALVDDEGAQEGEIGRISWEKNDIVGVIYDAGERSVQYTLNGSPLPRVKAEGVGVHMVVGVSVNPGGEVRVRIGDEEMEYLPEGCAPVGDLLMKVGGGEGNGGEGGKKRKLGKEEEEAVGKPAGKKAATPTTTATTATTATTTTTTMTTSTTSKGTNTSTIASAAAPASRSPVTLDEIKNSYTEESLAALPLDTLKVTLQALGLKAGGSAAERANRLWAVKDMKREDIPGKMRDKKVFDAVTRIIESKGKW</sequence>
<evidence type="ECO:0000313" key="12">
    <source>
        <dbReference type="EMBL" id="GMI46589.1"/>
    </source>
</evidence>
<evidence type="ECO:0000256" key="3">
    <source>
        <dbReference type="ARBA" id="ARBA00008726"/>
    </source>
</evidence>
<feature type="region of interest" description="Disordered" evidence="9">
    <location>
        <begin position="467"/>
        <end position="535"/>
    </location>
</feature>
<keyword evidence="8" id="KW-0131">Cell cycle</keyword>
<keyword evidence="4" id="KW-0963">Cytoplasm</keyword>
<dbReference type="Pfam" id="PF13297">
    <property type="entry name" value="SDE2_2C"/>
    <property type="match status" value="1"/>
</dbReference>
<dbReference type="GO" id="GO:0008380">
    <property type="term" value="P:RNA splicing"/>
    <property type="evidence" value="ECO:0007669"/>
    <property type="project" value="UniProtKB-KW"/>
</dbReference>
<dbReference type="OrthoDB" id="258495at2759"/>
<evidence type="ECO:0000256" key="9">
    <source>
        <dbReference type="SAM" id="MobiDB-lite"/>
    </source>
</evidence>
<reference evidence="13" key="1">
    <citation type="journal article" date="2023" name="Commun. Biol.">
        <title>Genome analysis of Parmales, the sister group of diatoms, reveals the evolutionary specialization of diatoms from phago-mixotrophs to photoautotrophs.</title>
        <authorList>
            <person name="Ban H."/>
            <person name="Sato S."/>
            <person name="Yoshikawa S."/>
            <person name="Yamada K."/>
            <person name="Nakamura Y."/>
            <person name="Ichinomiya M."/>
            <person name="Sato N."/>
            <person name="Blanc-Mathieu R."/>
            <person name="Endo H."/>
            <person name="Kuwata A."/>
            <person name="Ogata H."/>
        </authorList>
    </citation>
    <scope>NUCLEOTIDE SEQUENCE [LARGE SCALE GENOMIC DNA]</scope>
</reference>
<dbReference type="EMBL" id="BRYA01000305">
    <property type="protein sequence ID" value="GMI46589.1"/>
    <property type="molecule type" value="Genomic_DNA"/>
</dbReference>
<dbReference type="GO" id="GO:0006397">
    <property type="term" value="P:mRNA processing"/>
    <property type="evidence" value="ECO:0007669"/>
    <property type="project" value="UniProtKB-KW"/>
</dbReference>
<comment type="similarity">
    <text evidence="3">Belongs to the SDE2 family.</text>
</comment>
<dbReference type="InterPro" id="IPR025086">
    <property type="entry name" value="SDE2/SF3A3_SAP"/>
</dbReference>
<dbReference type="CDD" id="cd11709">
    <property type="entry name" value="SPRY"/>
    <property type="match status" value="1"/>
</dbReference>
<gene>
    <name evidence="12" type="ORF">TrCOL_g11104</name>
</gene>
<name>A0A9W7GIY0_9STRA</name>
<feature type="compositionally biased region" description="Low complexity" evidence="9">
    <location>
        <begin position="497"/>
        <end position="535"/>
    </location>
</feature>
<feature type="region of interest" description="Disordered" evidence="9">
    <location>
        <begin position="187"/>
        <end position="220"/>
    </location>
</feature>
<keyword evidence="13" id="KW-1185">Reference proteome</keyword>
<feature type="domain" description="SDE2/SF3A3 SAP" evidence="10">
    <location>
        <begin position="535"/>
        <end position="602"/>
    </location>
</feature>
<keyword evidence="6" id="KW-0508">mRNA splicing</keyword>
<dbReference type="GO" id="GO:0005737">
    <property type="term" value="C:cytoplasm"/>
    <property type="evidence" value="ECO:0007669"/>
    <property type="project" value="UniProtKB-SubCell"/>
</dbReference>
<dbReference type="InterPro" id="IPR053822">
    <property type="entry name" value="SDE2-like_dom"/>
</dbReference>
<feature type="compositionally biased region" description="Basic and acidic residues" evidence="9">
    <location>
        <begin position="197"/>
        <end position="220"/>
    </location>
</feature>
<evidence type="ECO:0008006" key="14">
    <source>
        <dbReference type="Google" id="ProtNLM"/>
    </source>
</evidence>
<evidence type="ECO:0000259" key="11">
    <source>
        <dbReference type="Pfam" id="PF22782"/>
    </source>
</evidence>
<keyword evidence="5" id="KW-0507">mRNA processing</keyword>
<dbReference type="GO" id="GO:0005634">
    <property type="term" value="C:nucleus"/>
    <property type="evidence" value="ECO:0007669"/>
    <property type="project" value="UniProtKB-SubCell"/>
</dbReference>
<evidence type="ECO:0000256" key="7">
    <source>
        <dbReference type="ARBA" id="ARBA00023242"/>
    </source>
</evidence>
<feature type="compositionally biased region" description="Basic residues" evidence="9">
    <location>
        <begin position="187"/>
        <end position="196"/>
    </location>
</feature>
<evidence type="ECO:0000256" key="2">
    <source>
        <dbReference type="ARBA" id="ARBA00004496"/>
    </source>
</evidence>
<evidence type="ECO:0000256" key="6">
    <source>
        <dbReference type="ARBA" id="ARBA00023187"/>
    </source>
</evidence>
<evidence type="ECO:0000256" key="4">
    <source>
        <dbReference type="ARBA" id="ARBA00022490"/>
    </source>
</evidence>
<protein>
    <recommendedName>
        <fullName evidence="14">Replication stress response regulator SDE2</fullName>
    </recommendedName>
</protein>
<evidence type="ECO:0000256" key="5">
    <source>
        <dbReference type="ARBA" id="ARBA00022664"/>
    </source>
</evidence>
<proteinExistence type="inferred from homology"/>
<dbReference type="Gene3D" id="2.60.120.920">
    <property type="match status" value="1"/>
</dbReference>
<dbReference type="InterPro" id="IPR051421">
    <property type="entry name" value="RNA_Proc_DNA_Dmg_Regulator"/>
</dbReference>
<dbReference type="Pfam" id="PF22782">
    <property type="entry name" value="SDE2"/>
    <property type="match status" value="1"/>
</dbReference>